<evidence type="ECO:0000313" key="3">
    <source>
        <dbReference type="Proteomes" id="UP000074561"/>
    </source>
</evidence>
<dbReference type="Proteomes" id="UP000074561">
    <property type="component" value="Chromosome"/>
</dbReference>
<proteinExistence type="predicted"/>
<accession>A0A127Q9R3</accession>
<evidence type="ECO:0000313" key="2">
    <source>
        <dbReference type="EMBL" id="AMP06799.1"/>
    </source>
</evidence>
<name>A0A127Q9R3_9BURK</name>
<reference evidence="2 3" key="1">
    <citation type="submission" date="2015-11" db="EMBL/GenBank/DDBJ databases">
        <title>Exploring the genomic traits of fungus-feeding bacterial genus Collimonas.</title>
        <authorList>
            <person name="Song C."/>
            <person name="Schmidt R."/>
            <person name="de Jager V."/>
            <person name="Krzyzanowska D."/>
            <person name="Jongedijk E."/>
            <person name="Cankar K."/>
            <person name="Beekwilder J."/>
            <person name="van Veen A."/>
            <person name="de Boer W."/>
            <person name="van Veen J.A."/>
            <person name="Garbeva P."/>
        </authorList>
    </citation>
    <scope>NUCLEOTIDE SEQUENCE [LARGE SCALE GENOMIC DNA]</scope>
    <source>
        <strain evidence="2 3">Ter91</strain>
    </source>
</reference>
<dbReference type="RefSeq" id="WP_061943542.1">
    <property type="nucleotide sequence ID" value="NZ_CP013234.1"/>
</dbReference>
<keyword evidence="1" id="KW-1133">Transmembrane helix</keyword>
<dbReference type="PATRIC" id="fig|279113.9.peg.4451"/>
<dbReference type="EMBL" id="CP013234">
    <property type="protein sequence ID" value="AMP06799.1"/>
    <property type="molecule type" value="Genomic_DNA"/>
</dbReference>
<evidence type="ECO:0000256" key="1">
    <source>
        <dbReference type="SAM" id="Phobius"/>
    </source>
</evidence>
<feature type="transmembrane region" description="Helical" evidence="1">
    <location>
        <begin position="71"/>
        <end position="91"/>
    </location>
</feature>
<feature type="transmembrane region" description="Helical" evidence="1">
    <location>
        <begin position="40"/>
        <end position="59"/>
    </location>
</feature>
<dbReference type="STRING" id="279113.CPter91_4492"/>
<keyword evidence="1" id="KW-0472">Membrane</keyword>
<protein>
    <recommendedName>
        <fullName evidence="4">Transmembrane protein</fullName>
    </recommendedName>
</protein>
<sequence>MSVETVETQIIGERVAREVSEHAAAETILNQKDRSQSTSWWMIAVIVCTTGLSVQGILYGTVLNAFKQGQYALPLFGFCALFATLLAISCFTECRRLRRRLDAAIVLLQAEQRR</sequence>
<organism evidence="2 3">
    <name type="scientific">Collimonas pratensis</name>
    <dbReference type="NCBI Taxonomy" id="279113"/>
    <lineage>
        <taxon>Bacteria</taxon>
        <taxon>Pseudomonadati</taxon>
        <taxon>Pseudomonadota</taxon>
        <taxon>Betaproteobacteria</taxon>
        <taxon>Burkholderiales</taxon>
        <taxon>Oxalobacteraceae</taxon>
        <taxon>Collimonas</taxon>
    </lineage>
</organism>
<dbReference type="KEGG" id="cpra:CPter91_4492"/>
<keyword evidence="1" id="KW-0812">Transmembrane</keyword>
<dbReference type="AlphaFoldDB" id="A0A127Q9R3"/>
<gene>
    <name evidence="2" type="ORF">CPter91_4492</name>
</gene>
<evidence type="ECO:0008006" key="4">
    <source>
        <dbReference type="Google" id="ProtNLM"/>
    </source>
</evidence>